<gene>
    <name evidence="1" type="ORF">S01H4_52864</name>
</gene>
<evidence type="ECO:0000313" key="1">
    <source>
        <dbReference type="EMBL" id="GAH15693.1"/>
    </source>
</evidence>
<comment type="caution">
    <text evidence="1">The sequence shown here is derived from an EMBL/GenBank/DDBJ whole genome shotgun (WGS) entry which is preliminary data.</text>
</comment>
<feature type="non-terminal residue" evidence="1">
    <location>
        <position position="264"/>
    </location>
</feature>
<dbReference type="EMBL" id="BART01030245">
    <property type="protein sequence ID" value="GAH15693.1"/>
    <property type="molecule type" value="Genomic_DNA"/>
</dbReference>
<feature type="non-terminal residue" evidence="1">
    <location>
        <position position="1"/>
    </location>
</feature>
<accession>X1F4G9</accession>
<dbReference type="AlphaFoldDB" id="X1F4G9"/>
<reference evidence="1" key="1">
    <citation type="journal article" date="2014" name="Front. Microbiol.">
        <title>High frequency of phylogenetically diverse reductive dehalogenase-homologous genes in deep subseafloor sedimentary metagenomes.</title>
        <authorList>
            <person name="Kawai M."/>
            <person name="Futagami T."/>
            <person name="Toyoda A."/>
            <person name="Takaki Y."/>
            <person name="Nishi S."/>
            <person name="Hori S."/>
            <person name="Arai W."/>
            <person name="Tsubouchi T."/>
            <person name="Morono Y."/>
            <person name="Uchiyama I."/>
            <person name="Ito T."/>
            <person name="Fujiyama A."/>
            <person name="Inagaki F."/>
            <person name="Takami H."/>
        </authorList>
    </citation>
    <scope>NUCLEOTIDE SEQUENCE</scope>
    <source>
        <strain evidence="1">Expedition CK06-06</strain>
    </source>
</reference>
<name>X1F4G9_9ZZZZ</name>
<sequence>AASVLLFVCRNQRTIETLGYQRLPLGVRFLLIKGVTHYSGFILEFAADSEAGSTSILNLYCISRTKARMVHRFDGVSVASQAIVYGGGAYDLIAVSIDCGGPVPTYSPYKVKELKDALRPGASRKLLANILDSRSELLWYDAPALSRKLYALKSSIHAAWSNMKDEVITQWRQSGLEVLKSRYNLRFNRVHGNKSVERLRRIEAHAVLAANEVPTRELIEKIILHASRRLRRKLLQSKDISGRSTLLARRPKYVWLKVHEADGR</sequence>
<proteinExistence type="predicted"/>
<organism evidence="1">
    <name type="scientific">marine sediment metagenome</name>
    <dbReference type="NCBI Taxonomy" id="412755"/>
    <lineage>
        <taxon>unclassified sequences</taxon>
        <taxon>metagenomes</taxon>
        <taxon>ecological metagenomes</taxon>
    </lineage>
</organism>
<protein>
    <submittedName>
        <fullName evidence="1">Uncharacterized protein</fullName>
    </submittedName>
</protein>